<dbReference type="Proteomes" id="UP000355283">
    <property type="component" value="Unassembled WGS sequence"/>
</dbReference>
<evidence type="ECO:0000313" key="3">
    <source>
        <dbReference type="EMBL" id="TFJ86136.1"/>
    </source>
</evidence>
<feature type="coiled-coil region" evidence="1">
    <location>
        <begin position="21"/>
        <end position="48"/>
    </location>
</feature>
<dbReference type="AlphaFoldDB" id="A0A4D9D412"/>
<accession>A0A4D9D412</accession>
<sequence length="597" mass="68308">MAPTLRPVVGETAGFTAQEDRQAYITRHHALKQQVRRLKQELYDLVKQTDVQLAVDNTPHYGSSFKSSFREETARLHSALTKARTGVHRRREHQRQQKHQEEGQVQRFGVSGVAHARVGSARRARGKSENDAEGLSEIHEEMASLQELLHTCRLTQNQECKQLREKENLLRKNVKEAVKAVDTLDKKVGGGGRPPATRHGKQERKQDKRQEGKSERKSACDPIVRSKGHLGYLGGIVRETSTEFLQAQAAMKKLEDEILRDGGLTGGWLAAEHARFLTLWEESGQEGGREEGSTGHEREDPVADMQRTLSFLERAVRVLWQRSEGDIMRHLLWYKEHRLRMKNRSLWVQRLEKAVAGPGAAKKEEAAVRLQRSIRAWRQAKEARIRADMEKKRREASAKQKRERAAWLRRSARLKEHLTRQRDAREKRERLISLARKEADTVAQEEKTFKKVVEGSKGVKNYMSSNDPKLVKLILARRAVLSLRHAEKRRQQIWAQRPSRQAEARTRLQKAALRNAYWEQAIFGCGEDITSGRDEKGGGAEGGQARSLPRYVYRDVARLNQATEAWNRQAYGDAELDAKDKARLLCTAHQRPLPPGF</sequence>
<organism evidence="3 4">
    <name type="scientific">Nannochloropsis salina CCMP1776</name>
    <dbReference type="NCBI Taxonomy" id="1027361"/>
    <lineage>
        <taxon>Eukaryota</taxon>
        <taxon>Sar</taxon>
        <taxon>Stramenopiles</taxon>
        <taxon>Ochrophyta</taxon>
        <taxon>Eustigmatophyceae</taxon>
        <taxon>Eustigmatales</taxon>
        <taxon>Monodopsidaceae</taxon>
        <taxon>Microchloropsis</taxon>
        <taxon>Microchloropsis salina</taxon>
    </lineage>
</organism>
<evidence type="ECO:0000256" key="1">
    <source>
        <dbReference type="SAM" id="Coils"/>
    </source>
</evidence>
<reference evidence="3 4" key="1">
    <citation type="submission" date="2019-01" db="EMBL/GenBank/DDBJ databases">
        <title>Nuclear Genome Assembly of the Microalgal Biofuel strain Nannochloropsis salina CCMP1776.</title>
        <authorList>
            <person name="Hovde B."/>
        </authorList>
    </citation>
    <scope>NUCLEOTIDE SEQUENCE [LARGE SCALE GENOMIC DNA]</scope>
    <source>
        <strain evidence="3 4">CCMP1776</strain>
    </source>
</reference>
<gene>
    <name evidence="3" type="ORF">NSK_002344</name>
</gene>
<dbReference type="OrthoDB" id="2152435at2759"/>
<dbReference type="EMBL" id="SDOX01000009">
    <property type="protein sequence ID" value="TFJ86136.1"/>
    <property type="molecule type" value="Genomic_DNA"/>
</dbReference>
<comment type="caution">
    <text evidence="3">The sequence shown here is derived from an EMBL/GenBank/DDBJ whole genome shotgun (WGS) entry which is preliminary data.</text>
</comment>
<keyword evidence="4" id="KW-1185">Reference proteome</keyword>
<keyword evidence="1" id="KW-0175">Coiled coil</keyword>
<feature type="compositionally biased region" description="Basic and acidic residues" evidence="2">
    <location>
        <begin position="203"/>
        <end position="219"/>
    </location>
</feature>
<proteinExistence type="predicted"/>
<name>A0A4D9D412_9STRA</name>
<evidence type="ECO:0000256" key="2">
    <source>
        <dbReference type="SAM" id="MobiDB-lite"/>
    </source>
</evidence>
<evidence type="ECO:0000313" key="4">
    <source>
        <dbReference type="Proteomes" id="UP000355283"/>
    </source>
</evidence>
<feature type="region of interest" description="Disordered" evidence="2">
    <location>
        <begin position="182"/>
        <end position="221"/>
    </location>
</feature>
<protein>
    <submittedName>
        <fullName evidence="3">Uncharacterized protein</fullName>
    </submittedName>
</protein>